<evidence type="ECO:0008006" key="4">
    <source>
        <dbReference type="Google" id="ProtNLM"/>
    </source>
</evidence>
<feature type="signal peptide" evidence="1">
    <location>
        <begin position="1"/>
        <end position="21"/>
    </location>
</feature>
<keyword evidence="1" id="KW-0732">Signal</keyword>
<comment type="caution">
    <text evidence="2">The sequence shown here is derived from an EMBL/GenBank/DDBJ whole genome shotgun (WGS) entry which is preliminary data.</text>
</comment>
<reference evidence="2 3" key="1">
    <citation type="submission" date="2019-12" db="EMBL/GenBank/DDBJ databases">
        <title>Mucilaginibacter sp. HMF7410 genome sequencing and assembly.</title>
        <authorList>
            <person name="Kang H."/>
            <person name="Cha I."/>
            <person name="Kim H."/>
            <person name="Joh K."/>
        </authorList>
    </citation>
    <scope>NUCLEOTIDE SEQUENCE [LARGE SCALE GENOMIC DNA]</scope>
    <source>
        <strain evidence="2 3">HMF7410</strain>
    </source>
</reference>
<evidence type="ECO:0000313" key="3">
    <source>
        <dbReference type="Proteomes" id="UP000462014"/>
    </source>
</evidence>
<evidence type="ECO:0000256" key="1">
    <source>
        <dbReference type="SAM" id="SignalP"/>
    </source>
</evidence>
<name>A0A7K1SVS5_9SPHI</name>
<sequence>MMKQPILFLSILFLTGISLLASCSKDNNLEHYTYYKPVFKSKAEVRANIKSGPVRNVVEAGKIFIRDNYLFLVDVNRGVHVVDVTNVDQPRKVAFILIPGCADIAVRGNFLYADCDKDLVTIDISNPTSASLKKVIPNIFPEKFYYNYYNGYSADTTKMVADWIRVDTAYVKNINPQPNVLYAASSPSNAATTTNGTGGSMSRFGLLNDRMYAVSNYDLKVFNMADASNPVFVKNTILNQGSIETIFPYGNNLFIGSQSGMFIYDTANPDNPVKLSQFTHARSCDPVIADNNTAYVTLHAGTTCGGYSNQLDVLDITSLTNPVFIKTYALTSPRGLSKDKNLLLICDGTAGLKIFDAANASDIWLIKQLPNMDAQDVITYKGTAIVTTTKGLYFVDYRDPVNAKVTGVIPVSK</sequence>
<accession>A0A7K1SVS5</accession>
<dbReference type="PROSITE" id="PS51257">
    <property type="entry name" value="PROKAR_LIPOPROTEIN"/>
    <property type="match status" value="1"/>
</dbReference>
<dbReference type="Pfam" id="PF08309">
    <property type="entry name" value="LVIVD"/>
    <property type="match status" value="2"/>
</dbReference>
<gene>
    <name evidence="2" type="ORF">GO621_06390</name>
</gene>
<feature type="chain" id="PRO_5029710067" description="LVIVD repeat-containing protein" evidence="1">
    <location>
        <begin position="22"/>
        <end position="413"/>
    </location>
</feature>
<dbReference type="AlphaFoldDB" id="A0A7K1SVS5"/>
<dbReference type="InterPro" id="IPR013211">
    <property type="entry name" value="LVIVD"/>
</dbReference>
<dbReference type="InterPro" id="IPR011047">
    <property type="entry name" value="Quinoprotein_ADH-like_sf"/>
</dbReference>
<dbReference type="RefSeq" id="WP_157565288.1">
    <property type="nucleotide sequence ID" value="NZ_WPIK01000005.1"/>
</dbReference>
<keyword evidence="3" id="KW-1185">Reference proteome</keyword>
<dbReference type="SUPFAM" id="SSF50998">
    <property type="entry name" value="Quinoprotein alcohol dehydrogenase-like"/>
    <property type="match status" value="1"/>
</dbReference>
<dbReference type="Proteomes" id="UP000462014">
    <property type="component" value="Unassembled WGS sequence"/>
</dbReference>
<dbReference type="EMBL" id="WPIK01000005">
    <property type="protein sequence ID" value="MVN21160.1"/>
    <property type="molecule type" value="Genomic_DNA"/>
</dbReference>
<protein>
    <recommendedName>
        <fullName evidence="4">LVIVD repeat-containing protein</fullName>
    </recommendedName>
</protein>
<evidence type="ECO:0000313" key="2">
    <source>
        <dbReference type="EMBL" id="MVN21160.1"/>
    </source>
</evidence>
<proteinExistence type="predicted"/>
<organism evidence="2 3">
    <name type="scientific">Mucilaginibacter arboris</name>
    <dbReference type="NCBI Taxonomy" id="2682090"/>
    <lineage>
        <taxon>Bacteria</taxon>
        <taxon>Pseudomonadati</taxon>
        <taxon>Bacteroidota</taxon>
        <taxon>Sphingobacteriia</taxon>
        <taxon>Sphingobacteriales</taxon>
        <taxon>Sphingobacteriaceae</taxon>
        <taxon>Mucilaginibacter</taxon>
    </lineage>
</organism>